<organism evidence="1 2">
    <name type="scientific">Clostridium amylolyticum</name>
    <dbReference type="NCBI Taxonomy" id="1121298"/>
    <lineage>
        <taxon>Bacteria</taxon>
        <taxon>Bacillati</taxon>
        <taxon>Bacillota</taxon>
        <taxon>Clostridia</taxon>
        <taxon>Eubacteriales</taxon>
        <taxon>Clostridiaceae</taxon>
        <taxon>Clostridium</taxon>
    </lineage>
</organism>
<evidence type="ECO:0000313" key="2">
    <source>
        <dbReference type="Proteomes" id="UP000184080"/>
    </source>
</evidence>
<gene>
    <name evidence="1" type="ORF">SAMN05444401_2216</name>
</gene>
<protein>
    <submittedName>
        <fullName evidence="1">SipW-cognate class signal peptide</fullName>
    </submittedName>
</protein>
<dbReference type="Proteomes" id="UP000184080">
    <property type="component" value="Unassembled WGS sequence"/>
</dbReference>
<dbReference type="OrthoDB" id="1955180at2"/>
<dbReference type="EMBL" id="FQZO01000003">
    <property type="protein sequence ID" value="SHJ12589.1"/>
    <property type="molecule type" value="Genomic_DNA"/>
</dbReference>
<evidence type="ECO:0000313" key="1">
    <source>
        <dbReference type="EMBL" id="SHJ12589.1"/>
    </source>
</evidence>
<reference evidence="1 2" key="1">
    <citation type="submission" date="2016-11" db="EMBL/GenBank/DDBJ databases">
        <authorList>
            <person name="Jaros S."/>
            <person name="Januszkiewicz K."/>
            <person name="Wedrychowicz H."/>
        </authorList>
    </citation>
    <scope>NUCLEOTIDE SEQUENCE [LARGE SCALE GENOMIC DNA]</scope>
    <source>
        <strain evidence="1 2">DSM 21864</strain>
    </source>
</reference>
<sequence length="199" mass="21839">MKKAKALTAAIVAGLITVGAGYAWWTDALTIKNTVNTGDLNVKFTEARVADYSGGYVTSVVKPVQDKLIEFSLENMYPGAQETLYARFDNTGSIPAVVDKVNFTSSFLKGNNVNMIKLDGTIKVYDKNNVVQATYKFNSTANNFGKDLQDIIGGKLRVEPQGYVKFEGMNITLDSNAPDAYEKDTLNMNLGLSFKQHNQ</sequence>
<proteinExistence type="predicted"/>
<keyword evidence="2" id="KW-1185">Reference proteome</keyword>
<dbReference type="RefSeq" id="WP_073006472.1">
    <property type="nucleotide sequence ID" value="NZ_FQZO01000003.1"/>
</dbReference>
<dbReference type="AlphaFoldDB" id="A0A1M6GRR4"/>
<name>A0A1M6GRR4_9CLOT</name>
<accession>A0A1M6GRR4</accession>